<evidence type="ECO:0000313" key="3">
    <source>
        <dbReference type="Proteomes" id="UP000636479"/>
    </source>
</evidence>
<feature type="compositionally biased region" description="Polar residues" evidence="1">
    <location>
        <begin position="103"/>
        <end position="115"/>
    </location>
</feature>
<dbReference type="EMBL" id="JACAZF010000012">
    <property type="protein sequence ID" value="KAF7292116.1"/>
    <property type="molecule type" value="Genomic_DNA"/>
</dbReference>
<evidence type="ECO:0000256" key="1">
    <source>
        <dbReference type="SAM" id="MobiDB-lite"/>
    </source>
</evidence>
<feature type="region of interest" description="Disordered" evidence="1">
    <location>
        <begin position="178"/>
        <end position="257"/>
    </location>
</feature>
<comment type="caution">
    <text evidence="2">The sequence shown here is derived from an EMBL/GenBank/DDBJ whole genome shotgun (WGS) entry which is preliminary data.</text>
</comment>
<organism evidence="2 3">
    <name type="scientific">Mycena indigotica</name>
    <dbReference type="NCBI Taxonomy" id="2126181"/>
    <lineage>
        <taxon>Eukaryota</taxon>
        <taxon>Fungi</taxon>
        <taxon>Dikarya</taxon>
        <taxon>Basidiomycota</taxon>
        <taxon>Agaricomycotina</taxon>
        <taxon>Agaricomycetes</taxon>
        <taxon>Agaricomycetidae</taxon>
        <taxon>Agaricales</taxon>
        <taxon>Marasmiineae</taxon>
        <taxon>Mycenaceae</taxon>
        <taxon>Mycena</taxon>
    </lineage>
</organism>
<keyword evidence="3" id="KW-1185">Reference proteome</keyword>
<dbReference type="GeneID" id="59351391"/>
<dbReference type="Proteomes" id="UP000636479">
    <property type="component" value="Unassembled WGS sequence"/>
</dbReference>
<feature type="region of interest" description="Disordered" evidence="1">
    <location>
        <begin position="36"/>
        <end position="58"/>
    </location>
</feature>
<feature type="region of interest" description="Disordered" evidence="1">
    <location>
        <begin position="93"/>
        <end position="115"/>
    </location>
</feature>
<name>A0A8H6S3K3_9AGAR</name>
<sequence length="327" mass="34970">MASWATLCCGWGHSSADDIEDDYLIIPNESETSRLWTPGIAGSTGYTTPAPLSAESRRFTDDSEEEIVARLGSIVRTKENKMVKIGPRPAFTLHPTTVEDGQLDTTTTPSKSPLHSMPSISSLGGTLQLPFPPPPSPATPRATMIVHHSHLHEAAEYEKNVPHSKFLPRRPPIPPVFTLSPAPAYPSAQTTPAVSRSSSVSGSQMLRRNLSSGSRKGSRVRVRGRMSSGGSRDSKTHSVEESEEENEERGRMGGRSCNITEEQAASDVSDASGLTFRGPSTLTSAMSAKLALNTSTTAVDPASVSLSSPEGSEPDHMQSSLVFTWGE</sequence>
<proteinExistence type="predicted"/>
<dbReference type="RefSeq" id="XP_037214843.1">
    <property type="nucleotide sequence ID" value="XM_037368875.1"/>
</dbReference>
<dbReference type="OrthoDB" id="3227079at2759"/>
<gene>
    <name evidence="2" type="ORF">MIND_01238500</name>
</gene>
<dbReference type="AlphaFoldDB" id="A0A8H6S3K3"/>
<reference evidence="2" key="1">
    <citation type="submission" date="2020-05" db="EMBL/GenBank/DDBJ databases">
        <title>Mycena genomes resolve the evolution of fungal bioluminescence.</title>
        <authorList>
            <person name="Tsai I.J."/>
        </authorList>
    </citation>
    <scope>NUCLEOTIDE SEQUENCE</scope>
    <source>
        <strain evidence="2">171206Taipei</strain>
    </source>
</reference>
<protein>
    <submittedName>
        <fullName evidence="2">Uncharacterized protein</fullName>
    </submittedName>
</protein>
<feature type="compositionally biased region" description="Low complexity" evidence="1">
    <location>
        <begin position="194"/>
        <end position="203"/>
    </location>
</feature>
<feature type="compositionally biased region" description="Polar residues" evidence="1">
    <location>
        <begin position="317"/>
        <end position="327"/>
    </location>
</feature>
<feature type="region of interest" description="Disordered" evidence="1">
    <location>
        <begin position="294"/>
        <end position="327"/>
    </location>
</feature>
<evidence type="ECO:0000313" key="2">
    <source>
        <dbReference type="EMBL" id="KAF7292116.1"/>
    </source>
</evidence>
<accession>A0A8H6S3K3</accession>
<feature type="compositionally biased region" description="Polar residues" evidence="1">
    <location>
        <begin position="294"/>
        <end position="310"/>
    </location>
</feature>